<feature type="transmembrane region" description="Helical" evidence="1">
    <location>
        <begin position="15"/>
        <end position="35"/>
    </location>
</feature>
<comment type="caution">
    <text evidence="2">The sequence shown here is derived from an EMBL/GenBank/DDBJ whole genome shotgun (WGS) entry which is preliminary data.</text>
</comment>
<dbReference type="AlphaFoldDB" id="A0A101A643"/>
<organism evidence="2 3">
    <name type="scientific">Mycobacterium lehmannii</name>
    <dbReference type="NCBI Taxonomy" id="2048550"/>
    <lineage>
        <taxon>Bacteria</taxon>
        <taxon>Bacillati</taxon>
        <taxon>Actinomycetota</taxon>
        <taxon>Actinomycetes</taxon>
        <taxon>Mycobacteriales</taxon>
        <taxon>Mycobacteriaceae</taxon>
        <taxon>Mycobacterium</taxon>
    </lineage>
</organism>
<evidence type="ECO:0000256" key="1">
    <source>
        <dbReference type="SAM" id="Phobius"/>
    </source>
</evidence>
<feature type="transmembrane region" description="Helical" evidence="1">
    <location>
        <begin position="41"/>
        <end position="62"/>
    </location>
</feature>
<accession>A0A101A643</accession>
<evidence type="ECO:0000313" key="2">
    <source>
        <dbReference type="EMBL" id="KUI14644.1"/>
    </source>
</evidence>
<dbReference type="EMBL" id="LQIR01000023">
    <property type="protein sequence ID" value="KUI14644.1"/>
    <property type="molecule type" value="Genomic_DNA"/>
</dbReference>
<protein>
    <submittedName>
        <fullName evidence="2">Uncharacterized protein</fullName>
    </submittedName>
</protein>
<sequence length="77" mass="8248">MVNSLVPPTVRQARWLILGGIFALVLGVLRGYAFFAHGGLTFLMLSVLFVGIGAASIIASVLRLRLGDPPRDGDARR</sequence>
<keyword evidence="1" id="KW-0812">Transmembrane</keyword>
<keyword evidence="1" id="KW-0472">Membrane</keyword>
<keyword evidence="3" id="KW-1185">Reference proteome</keyword>
<gene>
    <name evidence="2" type="ORF">AU192_15710</name>
</gene>
<evidence type="ECO:0000313" key="3">
    <source>
        <dbReference type="Proteomes" id="UP000053707"/>
    </source>
</evidence>
<reference evidence="2 3" key="1">
    <citation type="submission" date="2016-01" db="EMBL/GenBank/DDBJ databases">
        <authorList>
            <consortium name="TB Trials Study Group"/>
            <person name="Sutton G."/>
            <person name="Brinkac L."/>
            <person name="Sanka R."/>
            <person name="Adams M."/>
            <person name="Lau E.L."/>
            <person name="Macaden R."/>
            <person name="Grewal H.M.S."/>
        </authorList>
    </citation>
    <scope>NUCLEOTIDE SEQUENCE [LARGE SCALE GENOMIC DNA]</scope>
    <source>
        <strain evidence="2 3">IS-1744</strain>
    </source>
</reference>
<dbReference type="Proteomes" id="UP000053707">
    <property type="component" value="Unassembled WGS sequence"/>
</dbReference>
<name>A0A101A643_9MYCO</name>
<proteinExistence type="predicted"/>
<keyword evidence="1" id="KW-1133">Transmembrane helix</keyword>